<dbReference type="InterPro" id="IPR002818">
    <property type="entry name" value="DJ-1/PfpI"/>
</dbReference>
<dbReference type="InterPro" id="IPR006286">
    <property type="entry name" value="C56_PfpI-like"/>
</dbReference>
<feature type="region of interest" description="Disordered" evidence="2">
    <location>
        <begin position="258"/>
        <end position="279"/>
    </location>
</feature>
<evidence type="ECO:0000313" key="4">
    <source>
        <dbReference type="EMBL" id="KAF6000502.1"/>
    </source>
</evidence>
<feature type="compositionally biased region" description="Low complexity" evidence="2">
    <location>
        <begin position="155"/>
        <end position="170"/>
    </location>
</feature>
<dbReference type="PANTHER" id="PTHR42733:SF2">
    <property type="entry name" value="DJ-1_THIJ_PFPI FAMILY PROTEIN"/>
    <property type="match status" value="1"/>
</dbReference>
<keyword evidence="5" id="KW-1185">Reference proteome</keyword>
<dbReference type="OrthoDB" id="543156at2759"/>
<evidence type="ECO:0000256" key="1">
    <source>
        <dbReference type="ARBA" id="ARBA00008542"/>
    </source>
</evidence>
<dbReference type="Pfam" id="PF01965">
    <property type="entry name" value="DJ-1_PfpI"/>
    <property type="match status" value="1"/>
</dbReference>
<dbReference type="InterPro" id="IPR029062">
    <property type="entry name" value="Class_I_gatase-like"/>
</dbReference>
<reference evidence="4 5" key="1">
    <citation type="journal article" date="2020" name="J. Phycol.">
        <title>Comparative genome analysis reveals Cyanidiococcus gen. nov., a new extremophilic red algal genus sister to Cyanidioschyzon (Cyanidioschyzonaceae, Rhodophyta).</title>
        <authorList>
            <person name="Liu S.-L."/>
            <person name="Chiang Y.-R."/>
            <person name="Yoon H.S."/>
            <person name="Fu H.-Y."/>
        </authorList>
    </citation>
    <scope>NUCLEOTIDE SEQUENCE [LARGE SCALE GENOMIC DNA]</scope>
    <source>
        <strain evidence="4 5">THAL066</strain>
    </source>
</reference>
<sequence>MSDLKPISVRDRLAFFSQKTYLEEESSRISHRGASESFAVPQNGMSVSANGPDGFADEWTATRLPPRMAPPPTPPSMTTTPLSHDQVRHAEAWSGGRSGSAVFDSGASAQSVSRSARRPSIIRTPVPQSPSPPTPWSERNQPKTSLPPASQPAETSRAQSTEQRSRQSSSAPTRVLCLVYDYVEDTEFFVAEAALRTAGFDVDVASPSAPRAGSVVRSIVRVSDETAGEAVLRAADLDGHRIMTTVDFLWPVALTSDRPGGMQSSSADETAETQPTSKEEENAIQAYLARYTALILPGGRVSAALATAYWNPSLLRLIRAFHAGGRLIAAISTAPVLLSAAGLTAASDPGISVTAHPLVKGDIYPPSAFLQHIDWGAEESDHQRGVGSTNTEPPASVAVADANVVTAACWQGHPQYLSQVLCMLGVTVVGNDLKVLQTLGLAVDVALPPPVSATETAASRRRRFFTVLREFEARPVVCGQGWADHDPQVYHERPCRSFEASIPDVTSVSPFDYDGILVTGGSSAWRIRSHERVLHWLAKPLLRATNAGHARTQTRLGQGASSVSLGSSSKPSGFESTTRTPVLGAIGEGSLVLVAATRAVGCNTSREVTGYPGYVPPGSGFVPPKTPFDIHQDGHVISCASWLAIPEFLRVFLQAMGCEIHY</sequence>
<evidence type="ECO:0000256" key="2">
    <source>
        <dbReference type="SAM" id="MobiDB-lite"/>
    </source>
</evidence>
<feature type="compositionally biased region" description="Low complexity" evidence="2">
    <location>
        <begin position="105"/>
        <end position="114"/>
    </location>
</feature>
<feature type="compositionally biased region" description="Polar residues" evidence="2">
    <location>
        <begin position="262"/>
        <end position="276"/>
    </location>
</feature>
<organism evidence="4 5">
    <name type="scientific">Cyanidiococcus yangmingshanensis</name>
    <dbReference type="NCBI Taxonomy" id="2690220"/>
    <lineage>
        <taxon>Eukaryota</taxon>
        <taxon>Rhodophyta</taxon>
        <taxon>Bangiophyceae</taxon>
        <taxon>Cyanidiales</taxon>
        <taxon>Cyanidiaceae</taxon>
        <taxon>Cyanidiococcus</taxon>
    </lineage>
</organism>
<comment type="similarity">
    <text evidence="1">Belongs to the peptidase C56 family.</text>
</comment>
<feature type="compositionally biased region" description="Polar residues" evidence="2">
    <location>
        <begin position="137"/>
        <end position="154"/>
    </location>
</feature>
<feature type="compositionally biased region" description="Low complexity" evidence="2">
    <location>
        <begin position="557"/>
        <end position="576"/>
    </location>
</feature>
<evidence type="ECO:0000259" key="3">
    <source>
        <dbReference type="Pfam" id="PF01965"/>
    </source>
</evidence>
<accession>A0A7J7IBN9</accession>
<feature type="domain" description="DJ-1/PfpI" evidence="3">
    <location>
        <begin position="286"/>
        <end position="421"/>
    </location>
</feature>
<proteinExistence type="inferred from homology"/>
<protein>
    <recommendedName>
        <fullName evidence="3">DJ-1/PfpI domain-containing protein</fullName>
    </recommendedName>
</protein>
<name>A0A7J7IBN9_9RHOD</name>
<feature type="region of interest" description="Disordered" evidence="2">
    <location>
        <begin position="550"/>
        <end position="579"/>
    </location>
</feature>
<dbReference type="AlphaFoldDB" id="A0A7J7IBN9"/>
<dbReference type="PANTHER" id="PTHR42733">
    <property type="entry name" value="DJ-1 PROTEIN"/>
    <property type="match status" value="1"/>
</dbReference>
<dbReference type="SUPFAM" id="SSF52317">
    <property type="entry name" value="Class I glutamine amidotransferase-like"/>
    <property type="match status" value="1"/>
</dbReference>
<dbReference type="Proteomes" id="UP000530660">
    <property type="component" value="Unassembled WGS sequence"/>
</dbReference>
<evidence type="ECO:0000313" key="5">
    <source>
        <dbReference type="Proteomes" id="UP000530660"/>
    </source>
</evidence>
<comment type="caution">
    <text evidence="4">The sequence shown here is derived from an EMBL/GenBank/DDBJ whole genome shotgun (WGS) entry which is preliminary data.</text>
</comment>
<dbReference type="EMBL" id="VWRR01000019">
    <property type="protein sequence ID" value="KAF6000502.1"/>
    <property type="molecule type" value="Genomic_DNA"/>
</dbReference>
<gene>
    <name evidence="4" type="ORF">F1559_000595</name>
</gene>
<dbReference type="Gene3D" id="3.40.50.880">
    <property type="match status" value="2"/>
</dbReference>
<feature type="region of interest" description="Disordered" evidence="2">
    <location>
        <begin position="24"/>
        <end position="170"/>
    </location>
</feature>